<sequence length="151" mass="16958">MSFVNGGMILVLFILLVIVTSFVYSPSQRNNPQDNESITIQGSKGFNIYNRTANFTLVSSSFDGEFEAPFPSAHIILPNRSHHFEVIWNPFRTYTAYVTYNVLSETDTVGNIRIKMSTTGPFDVRPSTEIQSINGPIRYENGGTYVTIFNS</sequence>
<keyword evidence="3" id="KW-1185">Reference proteome</keyword>
<keyword evidence="1" id="KW-0812">Transmembrane</keyword>
<accession>A0A229P2Z0</accession>
<proteinExistence type="predicted"/>
<evidence type="ECO:0000256" key="1">
    <source>
        <dbReference type="SAM" id="Phobius"/>
    </source>
</evidence>
<evidence type="ECO:0000313" key="3">
    <source>
        <dbReference type="Proteomes" id="UP000215145"/>
    </source>
</evidence>
<dbReference type="RefSeq" id="WP_089523573.1">
    <property type="nucleotide sequence ID" value="NZ_NMUQ01000001.1"/>
</dbReference>
<dbReference type="EMBL" id="NMUQ01000001">
    <property type="protein sequence ID" value="OXM16488.1"/>
    <property type="molecule type" value="Genomic_DNA"/>
</dbReference>
<protein>
    <submittedName>
        <fullName evidence="2">Uncharacterized protein</fullName>
    </submittedName>
</protein>
<keyword evidence="1" id="KW-0472">Membrane</keyword>
<keyword evidence="1" id="KW-1133">Transmembrane helix</keyword>
<evidence type="ECO:0000313" key="2">
    <source>
        <dbReference type="EMBL" id="OXM16488.1"/>
    </source>
</evidence>
<dbReference type="AlphaFoldDB" id="A0A229P2Z0"/>
<comment type="caution">
    <text evidence="2">The sequence shown here is derived from an EMBL/GenBank/DDBJ whole genome shotgun (WGS) entry which is preliminary data.</text>
</comment>
<gene>
    <name evidence="2" type="ORF">CGZ75_07390</name>
</gene>
<organism evidence="2 3">
    <name type="scientific">Paenibacillus herberti</name>
    <dbReference type="NCBI Taxonomy" id="1619309"/>
    <lineage>
        <taxon>Bacteria</taxon>
        <taxon>Bacillati</taxon>
        <taxon>Bacillota</taxon>
        <taxon>Bacilli</taxon>
        <taxon>Bacillales</taxon>
        <taxon>Paenibacillaceae</taxon>
        <taxon>Paenibacillus</taxon>
    </lineage>
</organism>
<name>A0A229P2Z0_9BACL</name>
<feature type="transmembrane region" description="Helical" evidence="1">
    <location>
        <begin position="6"/>
        <end position="24"/>
    </location>
</feature>
<reference evidence="2 3" key="1">
    <citation type="submission" date="2017-07" db="EMBL/GenBank/DDBJ databases">
        <title>Paenibacillus herberti R33 genome sequencing and assembly.</title>
        <authorList>
            <person name="Su W."/>
        </authorList>
    </citation>
    <scope>NUCLEOTIDE SEQUENCE [LARGE SCALE GENOMIC DNA]</scope>
    <source>
        <strain evidence="2 3">R33</strain>
    </source>
</reference>
<dbReference type="Proteomes" id="UP000215145">
    <property type="component" value="Unassembled WGS sequence"/>
</dbReference>